<dbReference type="OrthoDB" id="1109637at2759"/>
<reference evidence="2 3" key="3">
    <citation type="journal article" date="2020" name="BMC Genomics">
        <title>Intraspecific diversification of the crop wild relative Brassica cretica Lam. using demographic model selection.</title>
        <authorList>
            <person name="Kioukis A."/>
            <person name="Michalopoulou V.A."/>
            <person name="Briers L."/>
            <person name="Pirintsos S."/>
            <person name="Studholme D.J."/>
            <person name="Pavlidis P."/>
            <person name="Sarris P.F."/>
        </authorList>
    </citation>
    <scope>NUCLEOTIDE SEQUENCE [LARGE SCALE GENOMIC DNA]</scope>
    <source>
        <strain evidence="3">cv. PFS-1207/04</strain>
        <strain evidence="2">PFS-1207/04</strain>
    </source>
</reference>
<evidence type="ECO:0000313" key="2">
    <source>
        <dbReference type="EMBL" id="KAF3561132.1"/>
    </source>
</evidence>
<accession>A0A3N6R8L9</accession>
<evidence type="ECO:0000313" key="3">
    <source>
        <dbReference type="Proteomes" id="UP000266723"/>
    </source>
</evidence>
<name>A0A3N6R8L9_BRACR</name>
<dbReference type="Proteomes" id="UP000266723">
    <property type="component" value="Unassembled WGS sequence"/>
</dbReference>
<dbReference type="EMBL" id="QGKY02001015">
    <property type="protein sequence ID" value="KAF2574431.1"/>
    <property type="molecule type" value="Genomic_DNA"/>
</dbReference>
<sequence length="140" mass="15877">MEDMGTNAALRTIMTTLDNISRKFDNYDGKFEMYNSWFTAYDFHFRELDRNISNMEMGIGGGLQAALAKANAKGLGVKLNSEDEVAKANEVKMNLVEEFGNNDLDFVDVSPAKDLAYGRGCRDKPKQKYDEVKIMKRLML</sequence>
<keyword evidence="3" id="KW-1185">Reference proteome</keyword>
<reference evidence="1" key="1">
    <citation type="submission" date="2019-12" db="EMBL/GenBank/DDBJ databases">
        <title>Genome sequencing and annotation of Brassica cretica.</title>
        <authorList>
            <person name="Studholme D.J."/>
            <person name="Sarris P.F."/>
        </authorList>
    </citation>
    <scope>NUCLEOTIDE SEQUENCE</scope>
    <source>
        <strain evidence="1">PFS-102/07</strain>
        <tissue evidence="1">Leaf</tissue>
    </source>
</reference>
<gene>
    <name evidence="2" type="ORF">DY000_02016428</name>
    <name evidence="1" type="ORF">F2Q70_00004414</name>
</gene>
<evidence type="ECO:0000313" key="1">
    <source>
        <dbReference type="EMBL" id="KAF2574431.1"/>
    </source>
</evidence>
<comment type="caution">
    <text evidence="1">The sequence shown here is derived from an EMBL/GenBank/DDBJ whole genome shotgun (WGS) entry which is preliminary data.</text>
</comment>
<organism evidence="1">
    <name type="scientific">Brassica cretica</name>
    <name type="common">Mustard</name>
    <dbReference type="NCBI Taxonomy" id="69181"/>
    <lineage>
        <taxon>Eukaryota</taxon>
        <taxon>Viridiplantae</taxon>
        <taxon>Streptophyta</taxon>
        <taxon>Embryophyta</taxon>
        <taxon>Tracheophyta</taxon>
        <taxon>Spermatophyta</taxon>
        <taxon>Magnoliopsida</taxon>
        <taxon>eudicotyledons</taxon>
        <taxon>Gunneridae</taxon>
        <taxon>Pentapetalae</taxon>
        <taxon>rosids</taxon>
        <taxon>malvids</taxon>
        <taxon>Brassicales</taxon>
        <taxon>Brassicaceae</taxon>
        <taxon>Brassiceae</taxon>
        <taxon>Brassica</taxon>
    </lineage>
</organism>
<dbReference type="EMBL" id="QGKV02000759">
    <property type="protein sequence ID" value="KAF3561132.1"/>
    <property type="molecule type" value="Genomic_DNA"/>
</dbReference>
<proteinExistence type="predicted"/>
<protein>
    <submittedName>
        <fullName evidence="1">Uncharacterized protein</fullName>
    </submittedName>
</protein>
<dbReference type="AlphaFoldDB" id="A0A3N6R8L9"/>
<reference evidence="2" key="2">
    <citation type="submission" date="2019-12" db="EMBL/GenBank/DDBJ databases">
        <authorList>
            <person name="Studholme D.J."/>
            <person name="Sarris P."/>
        </authorList>
    </citation>
    <scope>NUCLEOTIDE SEQUENCE</scope>
    <source>
        <strain evidence="2">PFS-1207/04</strain>
        <tissue evidence="2">Leaf</tissue>
    </source>
</reference>